<evidence type="ECO:0000256" key="1">
    <source>
        <dbReference type="SAM" id="MobiDB-lite"/>
    </source>
</evidence>
<evidence type="ECO:0000313" key="4">
    <source>
        <dbReference type="Proteomes" id="UP000622552"/>
    </source>
</evidence>
<keyword evidence="2" id="KW-0472">Membrane</keyword>
<comment type="caution">
    <text evidence="3">The sequence shown here is derived from an EMBL/GenBank/DDBJ whole genome shotgun (WGS) entry which is preliminary data.</text>
</comment>
<reference evidence="3" key="1">
    <citation type="submission" date="2020-11" db="EMBL/GenBank/DDBJ databases">
        <title>Sequencing the genomes of 1000 actinobacteria strains.</title>
        <authorList>
            <person name="Klenk H.-P."/>
        </authorList>
    </citation>
    <scope>NUCLEOTIDE SEQUENCE</scope>
    <source>
        <strain evidence="3">DSM 45356</strain>
    </source>
</reference>
<gene>
    <name evidence="3" type="ORF">IW245_002965</name>
</gene>
<feature type="transmembrane region" description="Helical" evidence="2">
    <location>
        <begin position="30"/>
        <end position="49"/>
    </location>
</feature>
<feature type="compositionally biased region" description="Basic and acidic residues" evidence="1">
    <location>
        <begin position="84"/>
        <end position="101"/>
    </location>
</feature>
<keyword evidence="2" id="KW-1133">Transmembrane helix</keyword>
<dbReference type="RefSeq" id="WP_197003702.1">
    <property type="nucleotide sequence ID" value="NZ_BONS01000016.1"/>
</dbReference>
<keyword evidence="2" id="KW-0812">Transmembrane</keyword>
<dbReference type="EMBL" id="JADOUF010000001">
    <property type="protein sequence ID" value="MBG6136771.1"/>
    <property type="molecule type" value="Genomic_DNA"/>
</dbReference>
<name>A0A8J7GT97_9ACTN</name>
<keyword evidence="4" id="KW-1185">Reference proteome</keyword>
<evidence type="ECO:0000313" key="3">
    <source>
        <dbReference type="EMBL" id="MBG6136771.1"/>
    </source>
</evidence>
<protein>
    <submittedName>
        <fullName evidence="3">Uncharacterized protein</fullName>
    </submittedName>
</protein>
<sequence length="101" mass="11209">MGLVTQAFGALCYLPWAALLVTGAATSGRQFWFVAGLLITVVGGVLQLVGRRRAGERIWDRDERRRDSGEMWSSWEPGSVGGPEHPDRSEGRLRRAARVDR</sequence>
<organism evidence="3 4">
    <name type="scientific">Longispora fulva</name>
    <dbReference type="NCBI Taxonomy" id="619741"/>
    <lineage>
        <taxon>Bacteria</taxon>
        <taxon>Bacillati</taxon>
        <taxon>Actinomycetota</taxon>
        <taxon>Actinomycetes</taxon>
        <taxon>Micromonosporales</taxon>
        <taxon>Micromonosporaceae</taxon>
        <taxon>Longispora</taxon>
    </lineage>
</organism>
<dbReference type="Proteomes" id="UP000622552">
    <property type="component" value="Unassembled WGS sequence"/>
</dbReference>
<accession>A0A8J7GT97</accession>
<proteinExistence type="predicted"/>
<evidence type="ECO:0000256" key="2">
    <source>
        <dbReference type="SAM" id="Phobius"/>
    </source>
</evidence>
<feature type="region of interest" description="Disordered" evidence="1">
    <location>
        <begin position="61"/>
        <end position="101"/>
    </location>
</feature>
<dbReference type="AlphaFoldDB" id="A0A8J7GT97"/>